<evidence type="ECO:0000313" key="3">
    <source>
        <dbReference type="Proteomes" id="UP000034196"/>
    </source>
</evidence>
<dbReference type="EMBL" id="LAVA02000035">
    <property type="protein sequence ID" value="OIJ66824.1"/>
    <property type="molecule type" value="Genomic_DNA"/>
</dbReference>
<keyword evidence="3" id="KW-1185">Reference proteome</keyword>
<gene>
    <name evidence="2" type="ORF">WN71_016795</name>
</gene>
<feature type="compositionally biased region" description="Basic and acidic residues" evidence="1">
    <location>
        <begin position="1"/>
        <end position="14"/>
    </location>
</feature>
<evidence type="ECO:0000256" key="1">
    <source>
        <dbReference type="SAM" id="MobiDB-lite"/>
    </source>
</evidence>
<feature type="compositionally biased region" description="Low complexity" evidence="1">
    <location>
        <begin position="133"/>
        <end position="180"/>
    </location>
</feature>
<name>A0A1J4NWY6_9ACTN</name>
<dbReference type="STRING" id="1428628.WN71_016795"/>
<evidence type="ECO:0000313" key="2">
    <source>
        <dbReference type="EMBL" id="OIJ66824.1"/>
    </source>
</evidence>
<comment type="caution">
    <text evidence="2">The sequence shown here is derived from an EMBL/GenBank/DDBJ whole genome shotgun (WGS) entry which is preliminary data.</text>
</comment>
<protein>
    <submittedName>
        <fullName evidence="2">Uncharacterized protein</fullName>
    </submittedName>
</protein>
<organism evidence="2 3">
    <name type="scientific">Streptomyces mangrovisoli</name>
    <dbReference type="NCBI Taxonomy" id="1428628"/>
    <lineage>
        <taxon>Bacteria</taxon>
        <taxon>Bacillati</taxon>
        <taxon>Actinomycetota</taxon>
        <taxon>Actinomycetes</taxon>
        <taxon>Kitasatosporales</taxon>
        <taxon>Streptomycetaceae</taxon>
        <taxon>Streptomyces</taxon>
    </lineage>
</organism>
<feature type="compositionally biased region" description="Low complexity" evidence="1">
    <location>
        <begin position="186"/>
        <end position="195"/>
    </location>
</feature>
<feature type="compositionally biased region" description="Low complexity" evidence="1">
    <location>
        <begin position="370"/>
        <end position="390"/>
    </location>
</feature>
<feature type="compositionally biased region" description="Pro residues" evidence="1">
    <location>
        <begin position="358"/>
        <end position="369"/>
    </location>
</feature>
<feature type="compositionally biased region" description="Low complexity" evidence="1">
    <location>
        <begin position="399"/>
        <end position="416"/>
    </location>
</feature>
<proteinExistence type="predicted"/>
<feature type="region of interest" description="Disordered" evidence="1">
    <location>
        <begin position="1"/>
        <end position="24"/>
    </location>
</feature>
<feature type="region of interest" description="Disordered" evidence="1">
    <location>
        <begin position="93"/>
        <end position="453"/>
    </location>
</feature>
<accession>A0A1J4NWY6</accession>
<feature type="compositionally biased region" description="Gly residues" evidence="1">
    <location>
        <begin position="239"/>
        <end position="253"/>
    </location>
</feature>
<dbReference type="OrthoDB" id="4332983at2"/>
<reference evidence="2" key="1">
    <citation type="submission" date="2016-10" db="EMBL/GenBank/DDBJ databases">
        <title>Genome sequence of Streptomyces mangrovisoli MUSC 149.</title>
        <authorList>
            <person name="Lee L.-H."/>
            <person name="Ser H.-L."/>
        </authorList>
    </citation>
    <scope>NUCLEOTIDE SEQUENCE [LARGE SCALE GENOMIC DNA]</scope>
    <source>
        <strain evidence="2">MUSC 149</strain>
    </source>
</reference>
<feature type="compositionally biased region" description="Low complexity" evidence="1">
    <location>
        <begin position="339"/>
        <end position="357"/>
    </location>
</feature>
<dbReference type="AlphaFoldDB" id="A0A1J4NWY6"/>
<sequence>MTRLSREKKRDTRHAVAPAGPPIDIRVPAEPGVGRPGAGVATVGGVPVAAAPGEEIQHTILDHLHRIALSTGRPVFATVRDDRIGYVVPLQVDPDGASRFTADPVPTAPPGSQGPSTPVAPAQGPLLPPAPAPAHVAPPQLLPTQGQSGQASSGQVSPGQVSAGQVSSGQVSPGQVSSGQGPAGPVPSAAVPSAPEQGAAPVSADGPVPSAQARSGAPGAQPGQVRDPHAGSAGNGRPVDGGSGASGDDGVAGPGEAAPAPRRDKPTHHLRQVGEPVRDATPTFPLRSVPEPTPLGGAVPHHETAPTFPLRAVPEPADAPPPGTVAAPTGAFGPPPAMDAPAPARTEPSPARTASPAPAEPSPALPEPSPVRAEPSPATATPSRAPATPSQAFGSPSRAPGTSSPVPATPSPAADAPPRPEDAPRRSKGVSLAPPVDIAAREPEPDPKPTPARGFDAVAEAVLGDTPPTITVEGAALLNGPLEQINEAVKGGRIDAAAELAARTVTEASRALGAGHPEVLRLRELTAYIAYLAGDPVRSFRLSLDLAGLRRRAGDGEAAYGNIQSAAAAWRAVRDPEQGLALGRELIGLWTELTAEDGPAADDIEQLESARARMGRLTERARGRRG</sequence>
<dbReference type="Proteomes" id="UP000034196">
    <property type="component" value="Unassembled WGS sequence"/>
</dbReference>
<dbReference type="RefSeq" id="WP_046585903.1">
    <property type="nucleotide sequence ID" value="NZ_LAVA02000035.1"/>
</dbReference>